<dbReference type="RefSeq" id="WP_337308900.1">
    <property type="nucleotide sequence ID" value="NZ_JAEKNS010000023.1"/>
</dbReference>
<proteinExistence type="inferred from homology"/>
<dbReference type="GO" id="GO:0009295">
    <property type="term" value="C:nucleoid"/>
    <property type="evidence" value="ECO:0007669"/>
    <property type="project" value="TreeGrafter"/>
</dbReference>
<evidence type="ECO:0000256" key="2">
    <source>
        <dbReference type="HAMAP-Rule" id="MF_00984"/>
    </source>
</evidence>
<comment type="caution">
    <text evidence="2">Lacks conserved residue(s) required for the propagation of feature annotation.</text>
</comment>
<evidence type="ECO:0000313" key="4">
    <source>
        <dbReference type="EMBL" id="MBJ7593531.1"/>
    </source>
</evidence>
<comment type="subunit">
    <text evidence="2">Homotetramer.</text>
</comment>
<evidence type="ECO:0000256" key="1">
    <source>
        <dbReference type="ARBA" id="ARBA00023125"/>
    </source>
</evidence>
<sequence length="129" mass="14327">MKVVDNGNEESGRQSRGAAVNRVTLVGRLTSDPELHYTPSGTAVTQLRLATNEGEEPQFHNLSAWSKVAEFAGKYLRKGRLLYVEGRLHWSTWQAADGSSRRSCEVRVSNLQALDQRPEQGEQSEAEGQ</sequence>
<dbReference type="PANTHER" id="PTHR10302:SF27">
    <property type="entry name" value="SINGLE-STRANDED DNA-BINDING PROTEIN"/>
    <property type="match status" value="1"/>
</dbReference>
<dbReference type="EMBL" id="JAEKNS010000023">
    <property type="protein sequence ID" value="MBJ7593531.1"/>
    <property type="molecule type" value="Genomic_DNA"/>
</dbReference>
<dbReference type="Pfam" id="PF00436">
    <property type="entry name" value="SSB"/>
    <property type="match status" value="1"/>
</dbReference>
<dbReference type="AlphaFoldDB" id="A0A934JQ40"/>
<dbReference type="NCBIfam" id="TIGR00621">
    <property type="entry name" value="ssb"/>
    <property type="match status" value="1"/>
</dbReference>
<organism evidence="4 5">
    <name type="scientific">Candidatus Aeolococcus gillhamiae</name>
    <dbReference type="NCBI Taxonomy" id="3127015"/>
    <lineage>
        <taxon>Bacteria</taxon>
        <taxon>Bacillati</taxon>
        <taxon>Candidatus Dormiibacterota</taxon>
        <taxon>Candidatus Dormibacteria</taxon>
        <taxon>Candidatus Aeolococcales</taxon>
        <taxon>Candidatus Aeolococcaceae</taxon>
        <taxon>Candidatus Aeolococcus</taxon>
    </lineage>
</organism>
<dbReference type="InterPro" id="IPR000424">
    <property type="entry name" value="Primosome_PriB/ssb"/>
</dbReference>
<keyword evidence="1 2" id="KW-0238">DNA-binding</keyword>
<dbReference type="GO" id="GO:0006260">
    <property type="term" value="P:DNA replication"/>
    <property type="evidence" value="ECO:0007669"/>
    <property type="project" value="InterPro"/>
</dbReference>
<evidence type="ECO:0000313" key="5">
    <source>
        <dbReference type="Proteomes" id="UP000606991"/>
    </source>
</evidence>
<dbReference type="Gene3D" id="2.40.50.140">
    <property type="entry name" value="Nucleic acid-binding proteins"/>
    <property type="match status" value="1"/>
</dbReference>
<dbReference type="InterPro" id="IPR011344">
    <property type="entry name" value="ssDNA-bd"/>
</dbReference>
<dbReference type="PANTHER" id="PTHR10302">
    <property type="entry name" value="SINGLE-STRANDED DNA-BINDING PROTEIN"/>
    <property type="match status" value="1"/>
</dbReference>
<dbReference type="CDD" id="cd04496">
    <property type="entry name" value="SSB_OBF"/>
    <property type="match status" value="1"/>
</dbReference>
<protein>
    <recommendedName>
        <fullName evidence="2 3">Single-stranded DNA-binding protein</fullName>
        <shortName evidence="2">SSB</shortName>
    </recommendedName>
</protein>
<dbReference type="PROSITE" id="PS50935">
    <property type="entry name" value="SSB"/>
    <property type="match status" value="1"/>
</dbReference>
<dbReference type="Proteomes" id="UP000606991">
    <property type="component" value="Unassembled WGS sequence"/>
</dbReference>
<dbReference type="InterPro" id="IPR012340">
    <property type="entry name" value="NA-bd_OB-fold"/>
</dbReference>
<gene>
    <name evidence="4" type="ORF">JF886_01505</name>
</gene>
<reference evidence="4 5" key="1">
    <citation type="submission" date="2020-10" db="EMBL/GenBank/DDBJ databases">
        <title>Ca. Dormibacterota MAGs.</title>
        <authorList>
            <person name="Montgomery K."/>
        </authorList>
    </citation>
    <scope>NUCLEOTIDE SEQUENCE [LARGE SCALE GENOMIC DNA]</scope>
    <source>
        <strain evidence="4">SC8812_S17_18</strain>
    </source>
</reference>
<name>A0A934JQ40_9BACT</name>
<dbReference type="PIRSF" id="PIRSF002070">
    <property type="entry name" value="SSB"/>
    <property type="match status" value="1"/>
</dbReference>
<dbReference type="HAMAP" id="MF_00984">
    <property type="entry name" value="SSB"/>
    <property type="match status" value="1"/>
</dbReference>
<accession>A0A934JQ40</accession>
<evidence type="ECO:0000256" key="3">
    <source>
        <dbReference type="PIRNR" id="PIRNR002070"/>
    </source>
</evidence>
<comment type="caution">
    <text evidence="4">The sequence shown here is derived from an EMBL/GenBank/DDBJ whole genome shotgun (WGS) entry which is preliminary data.</text>
</comment>
<dbReference type="SUPFAM" id="SSF50249">
    <property type="entry name" value="Nucleic acid-binding proteins"/>
    <property type="match status" value="1"/>
</dbReference>
<dbReference type="GO" id="GO:0003697">
    <property type="term" value="F:single-stranded DNA binding"/>
    <property type="evidence" value="ECO:0007669"/>
    <property type="project" value="UniProtKB-UniRule"/>
</dbReference>